<dbReference type="AlphaFoldDB" id="A0A088B2Z4"/>
<dbReference type="EMBL" id="JX627581">
    <property type="protein sequence ID" value="AGO88382.1"/>
    <property type="molecule type" value="Genomic_DNA"/>
</dbReference>
<sequence length="90" mass="10724">MEVHYIEKMLSRIPKKLSKRFRYNNFNKLVHGISESIKRSLHRNFNEILSIKQAIEIKSDRKVPILEKRSAPSELSENVIFHPNESFKMK</sequence>
<gene>
    <name evidence="1" type="ORF">MOC_2p0003</name>
</gene>
<proteinExistence type="predicted"/>
<geneLocation type="plasmid" evidence="1">
    <name>pMOC2</name>
</geneLocation>
<reference evidence="1" key="1">
    <citation type="journal article" date="2014" name="PLoS ONE">
        <title>Genome Information of Methylobacterium oryzae, a Plant-Probiotic Methylotroph in the Phyllosphere.</title>
        <authorList>
            <person name="Kwak M.J."/>
            <person name="Jeong H."/>
            <person name="Madhaiyan M."/>
            <person name="Lee Y."/>
            <person name="Sa T.M."/>
            <person name="Oh T.K."/>
            <person name="Kim J.F."/>
        </authorList>
    </citation>
    <scope>NUCLEOTIDE SEQUENCE</scope>
    <source>
        <strain evidence="1">CBMB20</strain>
        <plasmid evidence="1">pMOC2</plasmid>
    </source>
</reference>
<organism evidence="1">
    <name type="scientific">Methylobacterium oryzae CBMB20</name>
    <dbReference type="NCBI Taxonomy" id="693986"/>
    <lineage>
        <taxon>Bacteria</taxon>
        <taxon>Pseudomonadati</taxon>
        <taxon>Pseudomonadota</taxon>
        <taxon>Alphaproteobacteria</taxon>
        <taxon>Hyphomicrobiales</taxon>
        <taxon>Methylobacteriaceae</taxon>
        <taxon>Methylobacterium</taxon>
    </lineage>
</organism>
<evidence type="ECO:0000313" key="1">
    <source>
        <dbReference type="EMBL" id="AGO88382.1"/>
    </source>
</evidence>
<keyword evidence="1" id="KW-0614">Plasmid</keyword>
<accession>A0A088B2Z4</accession>
<name>A0A088B2Z4_9HYPH</name>
<protein>
    <submittedName>
        <fullName evidence="1">Protein of unassigned function</fullName>
    </submittedName>
</protein>